<keyword evidence="3" id="KW-1185">Reference proteome</keyword>
<keyword evidence="1" id="KW-0472">Membrane</keyword>
<evidence type="ECO:0000256" key="1">
    <source>
        <dbReference type="SAM" id="Phobius"/>
    </source>
</evidence>
<evidence type="ECO:0000313" key="3">
    <source>
        <dbReference type="Proteomes" id="UP001596514"/>
    </source>
</evidence>
<accession>A0ABW2T7D4</accession>
<name>A0ABW2T7D4_9ACTN</name>
<evidence type="ECO:0008006" key="4">
    <source>
        <dbReference type="Google" id="ProtNLM"/>
    </source>
</evidence>
<dbReference type="EMBL" id="JBHTEE010000001">
    <property type="protein sequence ID" value="MFC7603639.1"/>
    <property type="molecule type" value="Genomic_DNA"/>
</dbReference>
<keyword evidence="1" id="KW-1133">Transmembrane helix</keyword>
<dbReference type="RefSeq" id="WP_343982114.1">
    <property type="nucleotide sequence ID" value="NZ_BAAAGK010000233.1"/>
</dbReference>
<organism evidence="2 3">
    <name type="scientific">Streptosporangium amethystogenes subsp. fukuiense</name>
    <dbReference type="NCBI Taxonomy" id="698418"/>
    <lineage>
        <taxon>Bacteria</taxon>
        <taxon>Bacillati</taxon>
        <taxon>Actinomycetota</taxon>
        <taxon>Actinomycetes</taxon>
        <taxon>Streptosporangiales</taxon>
        <taxon>Streptosporangiaceae</taxon>
        <taxon>Streptosporangium</taxon>
    </lineage>
</organism>
<feature type="transmembrane region" description="Helical" evidence="1">
    <location>
        <begin position="6"/>
        <end position="30"/>
    </location>
</feature>
<reference evidence="3" key="1">
    <citation type="journal article" date="2019" name="Int. J. Syst. Evol. Microbiol.">
        <title>The Global Catalogue of Microorganisms (GCM) 10K type strain sequencing project: providing services to taxonomists for standard genome sequencing and annotation.</title>
        <authorList>
            <consortium name="The Broad Institute Genomics Platform"/>
            <consortium name="The Broad Institute Genome Sequencing Center for Infectious Disease"/>
            <person name="Wu L."/>
            <person name="Ma J."/>
        </authorList>
    </citation>
    <scope>NUCLEOTIDE SEQUENCE [LARGE SCALE GENOMIC DNA]</scope>
    <source>
        <strain evidence="3">JCM 10083</strain>
    </source>
</reference>
<keyword evidence="1" id="KW-0812">Transmembrane</keyword>
<gene>
    <name evidence="2" type="ORF">ACFQVD_26345</name>
</gene>
<comment type="caution">
    <text evidence="2">The sequence shown here is derived from an EMBL/GenBank/DDBJ whole genome shotgun (WGS) entry which is preliminary data.</text>
</comment>
<protein>
    <recommendedName>
        <fullName evidence="4">CcmD family protein</fullName>
    </recommendedName>
</protein>
<proteinExistence type="predicted"/>
<evidence type="ECO:0000313" key="2">
    <source>
        <dbReference type="EMBL" id="MFC7603639.1"/>
    </source>
</evidence>
<sequence>MSDDAFWALVNVGVLVATLAGYAVVLSLNARANRRQFERLTRRYGRRP</sequence>
<dbReference type="Proteomes" id="UP001596514">
    <property type="component" value="Unassembled WGS sequence"/>
</dbReference>